<dbReference type="FunFam" id="3.40.50.300:FF:000838">
    <property type="entry name" value="ABC multidrug transporter (Eurofung)"/>
    <property type="match status" value="1"/>
</dbReference>
<organism evidence="9 10">
    <name type="scientific">Stomoxys calcitrans</name>
    <name type="common">Stable fly</name>
    <name type="synonym">Conops calcitrans</name>
    <dbReference type="NCBI Taxonomy" id="35570"/>
    <lineage>
        <taxon>Eukaryota</taxon>
        <taxon>Metazoa</taxon>
        <taxon>Ecdysozoa</taxon>
        <taxon>Arthropoda</taxon>
        <taxon>Hexapoda</taxon>
        <taxon>Insecta</taxon>
        <taxon>Pterygota</taxon>
        <taxon>Neoptera</taxon>
        <taxon>Endopterygota</taxon>
        <taxon>Diptera</taxon>
        <taxon>Brachycera</taxon>
        <taxon>Muscomorpha</taxon>
        <taxon>Muscoidea</taxon>
        <taxon>Muscidae</taxon>
        <taxon>Stomoxys</taxon>
    </lineage>
</organism>
<evidence type="ECO:0000256" key="5">
    <source>
        <dbReference type="ARBA" id="ARBA00022840"/>
    </source>
</evidence>
<keyword evidence="3" id="KW-0812">Transmembrane</keyword>
<dbReference type="STRING" id="35570.A0A1I8P5C1"/>
<dbReference type="PROSITE" id="PS50893">
    <property type="entry name" value="ABC_TRANSPORTER_2"/>
    <property type="match status" value="1"/>
</dbReference>
<name>A0A1I8P5C1_STOCA</name>
<dbReference type="EnsemblMetazoa" id="SCAU004934-RA">
    <property type="protein sequence ID" value="SCAU004934-PA"/>
    <property type="gene ID" value="SCAU004934"/>
</dbReference>
<dbReference type="CDD" id="cd03244">
    <property type="entry name" value="ABCC_MRP_domain2"/>
    <property type="match status" value="1"/>
</dbReference>
<dbReference type="SUPFAM" id="SSF52540">
    <property type="entry name" value="P-loop containing nucleoside triphosphate hydrolases"/>
    <property type="match status" value="1"/>
</dbReference>
<evidence type="ECO:0000256" key="7">
    <source>
        <dbReference type="ARBA" id="ARBA00023136"/>
    </source>
</evidence>
<dbReference type="GO" id="GO:0005524">
    <property type="term" value="F:ATP binding"/>
    <property type="evidence" value="ECO:0007669"/>
    <property type="project" value="UniProtKB-KW"/>
</dbReference>
<sequence>MQRNDVERRASVRRRWARNKKQYQPVAISWPQRGDISFEHVSLRYEGQQEDVIKNLNLTIPAGQRIGICGRTGSGKSSLALSLFGVLQVSSGCIRIDDNDISSIHPDEVRTRLSIIPQDVHLFNMTIRENLDPSGYYSDLELWNCLELAQLKDFVNSRMPQGLDTEIMDGGINLSVGHRQLFCLARAILRGSVCLVLDEATSSLDSSTEKALLAAAHKAFQGRTIITIAHRLSTILDYDRVIVLEKGQIVEDGPPSELENKPDGIFAGLLKSGRPLSVISTDTGIQSI</sequence>
<evidence type="ECO:0000256" key="3">
    <source>
        <dbReference type="ARBA" id="ARBA00022692"/>
    </source>
</evidence>
<keyword evidence="5" id="KW-0067">ATP-binding</keyword>
<dbReference type="SMART" id="SM00382">
    <property type="entry name" value="AAA"/>
    <property type="match status" value="1"/>
</dbReference>
<evidence type="ECO:0000256" key="1">
    <source>
        <dbReference type="ARBA" id="ARBA00004141"/>
    </source>
</evidence>
<dbReference type="Proteomes" id="UP000095300">
    <property type="component" value="Unassembled WGS sequence"/>
</dbReference>
<dbReference type="VEuPathDB" id="VectorBase:SCAU004934"/>
<evidence type="ECO:0000256" key="4">
    <source>
        <dbReference type="ARBA" id="ARBA00022741"/>
    </source>
</evidence>
<keyword evidence="7" id="KW-0472">Membrane</keyword>
<comment type="subcellular location">
    <subcellularLocation>
        <location evidence="1">Membrane</location>
        <topology evidence="1">Multi-pass membrane protein</topology>
    </subcellularLocation>
</comment>
<evidence type="ECO:0000256" key="2">
    <source>
        <dbReference type="ARBA" id="ARBA00022448"/>
    </source>
</evidence>
<dbReference type="GO" id="GO:0016020">
    <property type="term" value="C:membrane"/>
    <property type="evidence" value="ECO:0007669"/>
    <property type="project" value="UniProtKB-SubCell"/>
</dbReference>
<protein>
    <recommendedName>
        <fullName evidence="8">ABC transporter domain-containing protein</fullName>
    </recommendedName>
</protein>
<evidence type="ECO:0000313" key="9">
    <source>
        <dbReference type="EnsemblMetazoa" id="SCAU004934-PA"/>
    </source>
</evidence>
<dbReference type="InterPro" id="IPR003439">
    <property type="entry name" value="ABC_transporter-like_ATP-bd"/>
</dbReference>
<keyword evidence="6" id="KW-1133">Transmembrane helix</keyword>
<dbReference type="GO" id="GO:0042626">
    <property type="term" value="F:ATPase-coupled transmembrane transporter activity"/>
    <property type="evidence" value="ECO:0007669"/>
    <property type="project" value="TreeGrafter"/>
</dbReference>
<proteinExistence type="predicted"/>
<gene>
    <name evidence="9" type="primary">106094836</name>
</gene>
<feature type="domain" description="ABC transporter" evidence="8">
    <location>
        <begin position="36"/>
        <end position="271"/>
    </location>
</feature>
<evidence type="ECO:0000313" key="10">
    <source>
        <dbReference type="Proteomes" id="UP000095300"/>
    </source>
</evidence>
<dbReference type="Gene3D" id="3.40.50.300">
    <property type="entry name" value="P-loop containing nucleotide triphosphate hydrolases"/>
    <property type="match status" value="1"/>
</dbReference>
<reference evidence="9" key="1">
    <citation type="submission" date="2020-05" db="UniProtKB">
        <authorList>
            <consortium name="EnsemblMetazoa"/>
        </authorList>
    </citation>
    <scope>IDENTIFICATION</scope>
    <source>
        <strain evidence="9">USDA</strain>
    </source>
</reference>
<keyword evidence="4" id="KW-0547">Nucleotide-binding</keyword>
<dbReference type="PANTHER" id="PTHR24223:SF461">
    <property type="entry name" value="ATP-BINDING CASSETTE SUB-FAMILY C MEMBER SUR"/>
    <property type="match status" value="1"/>
</dbReference>
<dbReference type="InterPro" id="IPR003593">
    <property type="entry name" value="AAA+_ATPase"/>
</dbReference>
<accession>A0A1I8P5C1</accession>
<dbReference type="InterPro" id="IPR050173">
    <property type="entry name" value="ABC_transporter_C-like"/>
</dbReference>
<keyword evidence="2" id="KW-0813">Transport</keyword>
<dbReference type="Pfam" id="PF00005">
    <property type="entry name" value="ABC_tran"/>
    <property type="match status" value="1"/>
</dbReference>
<evidence type="ECO:0000256" key="6">
    <source>
        <dbReference type="ARBA" id="ARBA00022989"/>
    </source>
</evidence>
<dbReference type="AlphaFoldDB" id="A0A1I8P5C1"/>
<keyword evidence="10" id="KW-1185">Reference proteome</keyword>
<dbReference type="PANTHER" id="PTHR24223">
    <property type="entry name" value="ATP-BINDING CASSETTE SUB-FAMILY C"/>
    <property type="match status" value="1"/>
</dbReference>
<dbReference type="GO" id="GO:0016887">
    <property type="term" value="F:ATP hydrolysis activity"/>
    <property type="evidence" value="ECO:0007669"/>
    <property type="project" value="InterPro"/>
</dbReference>
<evidence type="ECO:0000259" key="8">
    <source>
        <dbReference type="PROSITE" id="PS50893"/>
    </source>
</evidence>
<dbReference type="InterPro" id="IPR027417">
    <property type="entry name" value="P-loop_NTPase"/>
</dbReference>